<dbReference type="Pfam" id="PF22783">
    <property type="entry name" value="BapA_N"/>
    <property type="match status" value="1"/>
</dbReference>
<dbReference type="NCBIfam" id="NF040520">
    <property type="entry name" value="Ig_like_BLP2"/>
    <property type="match status" value="1"/>
</dbReference>
<dbReference type="InterPro" id="IPR041498">
    <property type="entry name" value="Big_6"/>
</dbReference>
<protein>
    <submittedName>
        <fullName evidence="4">BapA prefix-like domain-containing protein</fullName>
    </submittedName>
</protein>
<evidence type="ECO:0000313" key="4">
    <source>
        <dbReference type="EMBL" id="MCU4396234.1"/>
    </source>
</evidence>
<dbReference type="InterPro" id="IPR013783">
    <property type="entry name" value="Ig-like_fold"/>
</dbReference>
<feature type="domain" description="Bacterial Ig-like" evidence="2">
    <location>
        <begin position="529"/>
        <end position="611"/>
    </location>
</feature>
<dbReference type="AlphaFoldDB" id="A0AAW5R8L8"/>
<dbReference type="NCBIfam" id="NF033510">
    <property type="entry name" value="Ca_tandemer"/>
    <property type="match status" value="5"/>
</dbReference>
<feature type="domain" description="Bacterial Ig" evidence="1">
    <location>
        <begin position="255"/>
        <end position="334"/>
    </location>
</feature>
<feature type="domain" description="Bacterial Ig" evidence="1">
    <location>
        <begin position="425"/>
        <end position="503"/>
    </location>
</feature>
<evidence type="ECO:0000259" key="1">
    <source>
        <dbReference type="Pfam" id="PF17936"/>
    </source>
</evidence>
<dbReference type="RefSeq" id="WP_262578818.1">
    <property type="nucleotide sequence ID" value="NZ_JAHPRE010000012.1"/>
</dbReference>
<comment type="caution">
    <text evidence="4">The sequence shown here is derived from an EMBL/GenBank/DDBJ whole genome shotgun (WGS) entry which is preliminary data.</text>
</comment>
<organism evidence="4 5">
    <name type="scientific">Acinetobacter junii</name>
    <dbReference type="NCBI Taxonomy" id="40215"/>
    <lineage>
        <taxon>Bacteria</taxon>
        <taxon>Pseudomonadati</taxon>
        <taxon>Pseudomonadota</taxon>
        <taxon>Gammaproteobacteria</taxon>
        <taxon>Moraxellales</taxon>
        <taxon>Moraxellaceae</taxon>
        <taxon>Acinetobacter</taxon>
    </lineage>
</organism>
<feature type="domain" description="Biofilm-associated protein BapA-like prefix-like" evidence="3">
    <location>
        <begin position="1"/>
        <end position="96"/>
    </location>
</feature>
<dbReference type="Gene3D" id="3.30.420.430">
    <property type="match status" value="2"/>
</dbReference>
<dbReference type="Pfam" id="PF19077">
    <property type="entry name" value="Big_13"/>
    <property type="match status" value="1"/>
</dbReference>
<dbReference type="EMBL" id="JAHPRE010000012">
    <property type="protein sequence ID" value="MCU4396234.1"/>
    <property type="molecule type" value="Genomic_DNA"/>
</dbReference>
<dbReference type="InterPro" id="IPR044016">
    <property type="entry name" value="Big_13"/>
</dbReference>
<dbReference type="Gene3D" id="2.60.40.10">
    <property type="entry name" value="Immunoglobulins"/>
    <property type="match status" value="3"/>
</dbReference>
<dbReference type="InterPro" id="IPR048051">
    <property type="entry name" value="BapA-like_prefix-like"/>
</dbReference>
<feature type="domain" description="Bacterial Ig" evidence="1">
    <location>
        <begin position="170"/>
        <end position="248"/>
    </location>
</feature>
<sequence>MTRVIVSSKTSLNILQDGQIKDVILSQPSIIQLGINQESIKSIIKQGDDLVITLKNGEKIIIRDFYNEMNASEHTLALSNDDGSYSIAEFDDSGKFVRYTSSSQAAPQVSTELPTQVSSVSEPADDLGITKSQLIKGGLIALAAEGLYLLAVNDDDDNNSDKNDLTDMVAPITPTAVLSSDTQTITGKTEAKAKIEIKDSTGKVIATGQADQDGNYTVKLNEPLVNGSKVAVSAIDSAGNVSKSTVVTGTKDTIAPDSPLAQLNQDGTIVTGKAEANAKISVFDADGKLLGSVTANKEGLYSIKLSSALISDKGGTVVAEDAAGNKSAPSKVIAGKDTLAPDQPLIEVNAEGTRIEGRAEANTKVQVKDSDGKIIGTGTTDAQGKFVVQISPALTTGKKGTIVLEDSAGNTSKPLEIIAGKDTIAPSKATAELNPEGTLLIGTAEANAKIEVKSADGQTTIGSGTVGADGKFSLSLSPALTDKNIAKIYIIDSSGNRSEPTDVFGAKDTIAPTKPLLQTVMDDIGAVKGTVSSGGSTDDTKPTLSGIGEAKAVLTIFDNGYPIGTVTVEDNGKWSYTVTNDLVLGSHKITLTQTDVAGNTSELSDAFNFTIVAPAQPSALMLSDSLIIEEVQTSLVDSVNLDRLLRAPNISDSFVDEEQLSIPLEHLLSAEKLETDVIDQLLNEFDQNLVSQNSLLGTVETISVQTDLAETSFKELFNDLDVSSNWMF</sequence>
<dbReference type="NCBIfam" id="NF033677">
    <property type="entry name" value="biofilm_BapA_N"/>
    <property type="match status" value="1"/>
</dbReference>
<name>A0AAW5R8L8_ACIJU</name>
<reference evidence="4" key="1">
    <citation type="submission" date="2021-06" db="EMBL/GenBank/DDBJ databases">
        <title>Propagation of a rapidly emergent carbapenem-resistant Acinetobacter baumannii lineage by various extra-hospital transmission networks.</title>
        <authorList>
            <person name="Calix J."/>
        </authorList>
    </citation>
    <scope>NUCLEOTIDE SEQUENCE</scope>
    <source>
        <strain evidence="4">WU_MDCI_Aw63</strain>
    </source>
</reference>
<proteinExistence type="predicted"/>
<evidence type="ECO:0000259" key="2">
    <source>
        <dbReference type="Pfam" id="PF19077"/>
    </source>
</evidence>
<accession>A0AAW5R8L8</accession>
<evidence type="ECO:0000313" key="5">
    <source>
        <dbReference type="Proteomes" id="UP001208534"/>
    </source>
</evidence>
<evidence type="ECO:0000259" key="3">
    <source>
        <dbReference type="Pfam" id="PF22783"/>
    </source>
</evidence>
<gene>
    <name evidence="4" type="ORF">KTH64_04440</name>
</gene>
<dbReference type="Pfam" id="PF17936">
    <property type="entry name" value="Big_6"/>
    <property type="match status" value="4"/>
</dbReference>
<dbReference type="Proteomes" id="UP001208534">
    <property type="component" value="Unassembled WGS sequence"/>
</dbReference>
<feature type="domain" description="Bacterial Ig" evidence="1">
    <location>
        <begin position="340"/>
        <end position="419"/>
    </location>
</feature>